<protein>
    <submittedName>
        <fullName evidence="1">Uncharacterized protein</fullName>
    </submittedName>
</protein>
<gene>
    <name evidence="1" type="ORF">T07_1553</name>
</gene>
<reference evidence="1 2" key="1">
    <citation type="submission" date="2015-01" db="EMBL/GenBank/DDBJ databases">
        <title>Evolution of Trichinella species and genotypes.</title>
        <authorList>
            <person name="Korhonen P.K."/>
            <person name="Edoardo P."/>
            <person name="Giuseppe L.R."/>
            <person name="Gasser R.B."/>
        </authorList>
    </citation>
    <scope>NUCLEOTIDE SEQUENCE [LARGE SCALE GENOMIC DNA]</scope>
    <source>
        <strain evidence="1">ISS37</strain>
    </source>
</reference>
<name>A0A0V0RB62_9BILA</name>
<proteinExistence type="predicted"/>
<evidence type="ECO:0000313" key="1">
    <source>
        <dbReference type="EMBL" id="KRX11632.1"/>
    </source>
</evidence>
<dbReference type="Proteomes" id="UP000054630">
    <property type="component" value="Unassembled WGS sequence"/>
</dbReference>
<dbReference type="AlphaFoldDB" id="A0A0V0RB62"/>
<dbReference type="EMBL" id="JYDL01001752">
    <property type="protein sequence ID" value="KRX11632.1"/>
    <property type="molecule type" value="Genomic_DNA"/>
</dbReference>
<accession>A0A0V0RB62</accession>
<comment type="caution">
    <text evidence="1">The sequence shown here is derived from an EMBL/GenBank/DDBJ whole genome shotgun (WGS) entry which is preliminary data.</text>
</comment>
<sequence length="37" mass="4573">MSISLRYVGTEYKSHFRKWHLIAHIKRLKYMQPVLNK</sequence>
<organism evidence="1 2">
    <name type="scientific">Trichinella nelsoni</name>
    <dbReference type="NCBI Taxonomy" id="6336"/>
    <lineage>
        <taxon>Eukaryota</taxon>
        <taxon>Metazoa</taxon>
        <taxon>Ecdysozoa</taxon>
        <taxon>Nematoda</taxon>
        <taxon>Enoplea</taxon>
        <taxon>Dorylaimia</taxon>
        <taxon>Trichinellida</taxon>
        <taxon>Trichinellidae</taxon>
        <taxon>Trichinella</taxon>
    </lineage>
</organism>
<evidence type="ECO:0000313" key="2">
    <source>
        <dbReference type="Proteomes" id="UP000054630"/>
    </source>
</evidence>
<keyword evidence="2" id="KW-1185">Reference proteome</keyword>